<dbReference type="Pfam" id="PF20046">
    <property type="entry name" value="DUF6448"/>
    <property type="match status" value="1"/>
</dbReference>
<dbReference type="InterPro" id="IPR045613">
    <property type="entry name" value="DUF6448"/>
</dbReference>
<dbReference type="OrthoDB" id="2168082at2"/>
<comment type="caution">
    <text evidence="1">The sequence shown here is derived from an EMBL/GenBank/DDBJ whole genome shotgun (WGS) entry which is preliminary data.</text>
</comment>
<evidence type="ECO:0000313" key="1">
    <source>
        <dbReference type="EMBL" id="PLC54971.1"/>
    </source>
</evidence>
<dbReference type="Proteomes" id="UP000234328">
    <property type="component" value="Unassembled WGS sequence"/>
</dbReference>
<sequence>MKFTIYVRNLADSLTSLIIRSASAHCDTEDGPAVTDGRRALDSGNVNIALKWVRPEDESEVRTAFERARKVRAVGGDAAALADQWFLENLVRIHRAGEGEGYEGIKPAGTAIPPQVRAADEALERGTIEPLRGLIETERWAELEKRYTHALALKDFNTDDLVAARNYMDAYVSFFKYAEGHDHAHAHAGHAHEHASGGCGHN</sequence>
<gene>
    <name evidence="1" type="ORF">CR155_05825</name>
</gene>
<evidence type="ECO:0000313" key="2">
    <source>
        <dbReference type="Proteomes" id="UP000234328"/>
    </source>
</evidence>
<dbReference type="AlphaFoldDB" id="A0A2N4UIX8"/>
<accession>A0A2N4UIX8</accession>
<name>A0A2N4UIX8_9BURK</name>
<dbReference type="EMBL" id="PDNV01000003">
    <property type="protein sequence ID" value="PLC54971.1"/>
    <property type="molecule type" value="Genomic_DNA"/>
</dbReference>
<proteinExistence type="predicted"/>
<keyword evidence="2" id="KW-1185">Reference proteome</keyword>
<organism evidence="1 2">
    <name type="scientific">Pollutimonas nitritireducens</name>
    <dbReference type="NCBI Taxonomy" id="2045209"/>
    <lineage>
        <taxon>Bacteria</taxon>
        <taxon>Pseudomonadati</taxon>
        <taxon>Pseudomonadota</taxon>
        <taxon>Betaproteobacteria</taxon>
        <taxon>Burkholderiales</taxon>
        <taxon>Alcaligenaceae</taxon>
        <taxon>Pollutimonas</taxon>
    </lineage>
</organism>
<dbReference type="RefSeq" id="WP_102069048.1">
    <property type="nucleotide sequence ID" value="NZ_PDNV01000003.1"/>
</dbReference>
<reference evidence="1 2" key="1">
    <citation type="submission" date="2017-10" db="EMBL/GenBank/DDBJ databases">
        <title>Two draft genome sequences of Pusillimonas sp. strains isolated from a nitrate- and radionuclide-contaminated groundwater in Russia.</title>
        <authorList>
            <person name="Grouzdev D.S."/>
            <person name="Tourova T.P."/>
            <person name="Goeva M.A."/>
            <person name="Babich T.L."/>
            <person name="Sokolova D.S."/>
            <person name="Abdullin R."/>
            <person name="Poltaraus A.B."/>
            <person name="Toshchakov S.V."/>
            <person name="Nazina T.N."/>
        </authorList>
    </citation>
    <scope>NUCLEOTIDE SEQUENCE [LARGE SCALE GENOMIC DNA]</scope>
    <source>
        <strain evidence="1 2">JR1/69-2-13</strain>
    </source>
</reference>
<protein>
    <submittedName>
        <fullName evidence="1">Peptidoglycan-binding protein</fullName>
    </submittedName>
</protein>